<evidence type="ECO:0000256" key="5">
    <source>
        <dbReference type="ARBA" id="ARBA00022617"/>
    </source>
</evidence>
<evidence type="ECO:0008006" key="18">
    <source>
        <dbReference type="Google" id="ProtNLM"/>
    </source>
</evidence>
<evidence type="ECO:0000256" key="11">
    <source>
        <dbReference type="ARBA" id="ARBA00023033"/>
    </source>
</evidence>
<sequence>MTGYGALLVLCLAAVALYRILRHRSQLPLPPGPPGLPYIGNALQMPADQSWKAFTQWAQVYGDVMHLSVMGRDFVVLSSPEAVSDLLEKRSAIYSDRPVMPMLGEMMGYNQLIPLSPYGAHHRDCRKLLVSGLSPRNEPEYNMVQAAKTLEYLPKILADSKRFRSHIRCLVASTVFQITHGYGVANLDDPMTQLAEQTNDDFSRAATPGAFLVDAFPILQYVPDWFPGAGFKRKAKEWRKSSDKLRNEPYEMVEQQVIEGTASPSFTADLIRSKEGITPEDQYIQKCASASFYVAGADTTVSAMESFFLAMSLYPEVQKKAQEEIDSLVEPGRLPNFSDRSKLPYLDALLKEIHRWNPVAPLALPHRVTENDIYRGYRIPAGATILANSWAILHDPARYPSPFDVIPERYLSKTNEHLNPDPRPFEFGYGRRVCPGQLFAEDSLFIFAAMVLSTFNISKASNPDGKTIEPEVEYTGVIRWATVSMVNFVSTIVSLSIVLILTWIKTYAIRKHISSMGQSGKSLSNLCARDGSIYFVILLIMTIFNLVATTYQAIGDVTVLELAVSPILISRFLLDLRGADTARRNHVDTDEALASTVSEDTPESLCFSSAVVGNLEAPLTSFFADDEDQQEHEELPCDLTDSPSGGLAENSIKHEDTVHLDVDYTCEA</sequence>
<feature type="transmembrane region" description="Helical" evidence="15">
    <location>
        <begin position="480"/>
        <end position="504"/>
    </location>
</feature>
<feature type="transmembrane region" description="Helical" evidence="15">
    <location>
        <begin position="557"/>
        <end position="574"/>
    </location>
</feature>
<accession>J4G505</accession>
<evidence type="ECO:0000313" key="17">
    <source>
        <dbReference type="Proteomes" id="UP000006352"/>
    </source>
</evidence>
<dbReference type="GO" id="GO:0020037">
    <property type="term" value="F:heme binding"/>
    <property type="evidence" value="ECO:0007669"/>
    <property type="project" value="InterPro"/>
</dbReference>
<gene>
    <name evidence="16" type="ORF">FIBRA_03317</name>
</gene>
<evidence type="ECO:0000256" key="1">
    <source>
        <dbReference type="ARBA" id="ARBA00001971"/>
    </source>
</evidence>
<evidence type="ECO:0000313" key="16">
    <source>
        <dbReference type="EMBL" id="CCM01268.1"/>
    </source>
</evidence>
<dbReference type="InterPro" id="IPR002401">
    <property type="entry name" value="Cyt_P450_E_grp-I"/>
</dbReference>
<keyword evidence="11 14" id="KW-0503">Monooxygenase</keyword>
<comment type="pathway">
    <text evidence="3">Secondary metabolite biosynthesis.</text>
</comment>
<evidence type="ECO:0000256" key="10">
    <source>
        <dbReference type="ARBA" id="ARBA00023004"/>
    </source>
</evidence>
<keyword evidence="9 14" id="KW-0560">Oxidoreductase</keyword>
<dbReference type="HOGENOM" id="CLU_001570_2_3_1"/>
<dbReference type="PANTHER" id="PTHR46300:SF7">
    <property type="entry name" value="P450, PUTATIVE (EUROFUNG)-RELATED"/>
    <property type="match status" value="1"/>
</dbReference>
<evidence type="ECO:0000256" key="7">
    <source>
        <dbReference type="ARBA" id="ARBA00022723"/>
    </source>
</evidence>
<evidence type="ECO:0000256" key="3">
    <source>
        <dbReference type="ARBA" id="ARBA00005179"/>
    </source>
</evidence>
<evidence type="ECO:0000256" key="12">
    <source>
        <dbReference type="ARBA" id="ARBA00023136"/>
    </source>
</evidence>
<dbReference type="GO" id="GO:0004497">
    <property type="term" value="F:monooxygenase activity"/>
    <property type="evidence" value="ECO:0007669"/>
    <property type="project" value="UniProtKB-KW"/>
</dbReference>
<dbReference type="InterPro" id="IPR017972">
    <property type="entry name" value="Cyt_P450_CS"/>
</dbReference>
<dbReference type="Gene3D" id="1.10.630.10">
    <property type="entry name" value="Cytochrome P450"/>
    <property type="match status" value="1"/>
</dbReference>
<dbReference type="SUPFAM" id="SSF48264">
    <property type="entry name" value="Cytochrome P450"/>
    <property type="match status" value="1"/>
</dbReference>
<evidence type="ECO:0000256" key="14">
    <source>
        <dbReference type="RuleBase" id="RU000461"/>
    </source>
</evidence>
<keyword evidence="6 15" id="KW-0812">Transmembrane</keyword>
<dbReference type="InterPro" id="IPR050364">
    <property type="entry name" value="Cytochrome_P450_fung"/>
</dbReference>
<feature type="binding site" description="axial binding residue" evidence="13">
    <location>
        <position position="434"/>
    </location>
    <ligand>
        <name>heme</name>
        <dbReference type="ChEBI" id="CHEBI:30413"/>
    </ligand>
    <ligandPart>
        <name>Fe</name>
        <dbReference type="ChEBI" id="CHEBI:18248"/>
    </ligandPart>
</feature>
<dbReference type="CDD" id="cd11065">
    <property type="entry name" value="CYP64-like"/>
    <property type="match status" value="1"/>
</dbReference>
<dbReference type="PRINTS" id="PR00385">
    <property type="entry name" value="P450"/>
</dbReference>
<protein>
    <recommendedName>
        <fullName evidence="18">Cytochrome P450</fullName>
    </recommendedName>
</protein>
<evidence type="ECO:0000256" key="4">
    <source>
        <dbReference type="ARBA" id="ARBA00010617"/>
    </source>
</evidence>
<dbReference type="EMBL" id="HE797024">
    <property type="protein sequence ID" value="CCM01268.1"/>
    <property type="molecule type" value="Genomic_DNA"/>
</dbReference>
<dbReference type="RefSeq" id="XP_012180551.1">
    <property type="nucleotide sequence ID" value="XM_012325161.1"/>
</dbReference>
<evidence type="ECO:0000256" key="8">
    <source>
        <dbReference type="ARBA" id="ARBA00022989"/>
    </source>
</evidence>
<dbReference type="PRINTS" id="PR00463">
    <property type="entry name" value="EP450I"/>
</dbReference>
<dbReference type="OrthoDB" id="2789670at2759"/>
<dbReference type="GO" id="GO:0016020">
    <property type="term" value="C:membrane"/>
    <property type="evidence" value="ECO:0007669"/>
    <property type="project" value="UniProtKB-SubCell"/>
</dbReference>
<organism evidence="16 17">
    <name type="scientific">Fibroporia radiculosa</name>
    <dbReference type="NCBI Taxonomy" id="599839"/>
    <lineage>
        <taxon>Eukaryota</taxon>
        <taxon>Fungi</taxon>
        <taxon>Dikarya</taxon>
        <taxon>Basidiomycota</taxon>
        <taxon>Agaricomycotina</taxon>
        <taxon>Agaricomycetes</taxon>
        <taxon>Polyporales</taxon>
        <taxon>Fibroporiaceae</taxon>
        <taxon>Fibroporia</taxon>
    </lineage>
</organism>
<keyword evidence="17" id="KW-1185">Reference proteome</keyword>
<evidence type="ECO:0000256" key="9">
    <source>
        <dbReference type="ARBA" id="ARBA00023002"/>
    </source>
</evidence>
<dbReference type="PROSITE" id="PS00086">
    <property type="entry name" value="CYTOCHROME_P450"/>
    <property type="match status" value="1"/>
</dbReference>
<keyword evidence="8 15" id="KW-1133">Transmembrane helix</keyword>
<comment type="subcellular location">
    <subcellularLocation>
        <location evidence="2">Membrane</location>
        <topology evidence="2">Single-pass membrane protein</topology>
    </subcellularLocation>
</comment>
<dbReference type="PANTHER" id="PTHR46300">
    <property type="entry name" value="P450, PUTATIVE (EUROFUNG)-RELATED-RELATED"/>
    <property type="match status" value="1"/>
</dbReference>
<name>J4G505_9APHY</name>
<evidence type="ECO:0000256" key="2">
    <source>
        <dbReference type="ARBA" id="ARBA00004167"/>
    </source>
</evidence>
<dbReference type="GO" id="GO:0005506">
    <property type="term" value="F:iron ion binding"/>
    <property type="evidence" value="ECO:0007669"/>
    <property type="project" value="InterPro"/>
</dbReference>
<dbReference type="Proteomes" id="UP000006352">
    <property type="component" value="Unassembled WGS sequence"/>
</dbReference>
<dbReference type="Pfam" id="PF00067">
    <property type="entry name" value="p450"/>
    <property type="match status" value="1"/>
</dbReference>
<proteinExistence type="inferred from homology"/>
<dbReference type="AlphaFoldDB" id="J4G505"/>
<dbReference type="InterPro" id="IPR036396">
    <property type="entry name" value="Cyt_P450_sf"/>
</dbReference>
<evidence type="ECO:0000256" key="13">
    <source>
        <dbReference type="PIRSR" id="PIRSR602401-1"/>
    </source>
</evidence>
<keyword evidence="10 13" id="KW-0408">Iron</keyword>
<dbReference type="GO" id="GO:0016705">
    <property type="term" value="F:oxidoreductase activity, acting on paired donors, with incorporation or reduction of molecular oxygen"/>
    <property type="evidence" value="ECO:0007669"/>
    <property type="project" value="InterPro"/>
</dbReference>
<comment type="cofactor">
    <cofactor evidence="1 13">
        <name>heme</name>
        <dbReference type="ChEBI" id="CHEBI:30413"/>
    </cofactor>
</comment>
<keyword evidence="12 15" id="KW-0472">Membrane</keyword>
<dbReference type="InterPro" id="IPR001128">
    <property type="entry name" value="Cyt_P450"/>
</dbReference>
<dbReference type="GeneID" id="24096179"/>
<keyword evidence="5 13" id="KW-0349">Heme</keyword>
<dbReference type="InParanoid" id="J4G505"/>
<comment type="similarity">
    <text evidence="4 14">Belongs to the cytochrome P450 family.</text>
</comment>
<feature type="transmembrane region" description="Helical" evidence="15">
    <location>
        <begin position="531"/>
        <end position="551"/>
    </location>
</feature>
<reference evidence="16 17" key="1">
    <citation type="journal article" date="2012" name="Appl. Environ. Microbiol.">
        <title>Short-read sequencing for genomic analysis of the brown rot fungus Fibroporia radiculosa.</title>
        <authorList>
            <person name="Tang J.D."/>
            <person name="Perkins A.D."/>
            <person name="Sonstegard T.S."/>
            <person name="Schroeder S.G."/>
            <person name="Burgess S.C."/>
            <person name="Diehl S.V."/>
        </authorList>
    </citation>
    <scope>NUCLEOTIDE SEQUENCE [LARGE SCALE GENOMIC DNA]</scope>
    <source>
        <strain evidence="16 17">TFFH 294</strain>
    </source>
</reference>
<evidence type="ECO:0000256" key="6">
    <source>
        <dbReference type="ARBA" id="ARBA00022692"/>
    </source>
</evidence>
<keyword evidence="7 13" id="KW-0479">Metal-binding</keyword>
<dbReference type="STRING" id="599839.J4G505"/>
<evidence type="ECO:0000256" key="15">
    <source>
        <dbReference type="SAM" id="Phobius"/>
    </source>
</evidence>